<evidence type="ECO:0000313" key="13">
    <source>
        <dbReference type="EMBL" id="CAH1217572.1"/>
    </source>
</evidence>
<organism evidence="13 14">
    <name type="scientific">Paenibacillus allorhizoplanae</name>
    <dbReference type="NCBI Taxonomy" id="2905648"/>
    <lineage>
        <taxon>Bacteria</taxon>
        <taxon>Bacillati</taxon>
        <taxon>Bacillota</taxon>
        <taxon>Bacilli</taxon>
        <taxon>Bacillales</taxon>
        <taxon>Paenibacillaceae</taxon>
        <taxon>Paenibacillus</taxon>
    </lineage>
</organism>
<evidence type="ECO:0000259" key="12">
    <source>
        <dbReference type="PROSITE" id="PS50887"/>
    </source>
</evidence>
<evidence type="ECO:0000256" key="2">
    <source>
        <dbReference type="ARBA" id="ARBA00022490"/>
    </source>
</evidence>
<dbReference type="PANTHER" id="PTHR42713:SF3">
    <property type="entry name" value="TRANSCRIPTIONAL REGULATORY PROTEIN HPTR"/>
    <property type="match status" value="1"/>
</dbReference>
<keyword evidence="9" id="KW-0175">Coiled coil</keyword>
<dbReference type="PROSITE" id="PS50110">
    <property type="entry name" value="RESPONSE_REGULATORY"/>
    <property type="match status" value="1"/>
</dbReference>
<feature type="domain" description="HTH araC/xylS-type" evidence="10">
    <location>
        <begin position="449"/>
        <end position="548"/>
    </location>
</feature>
<keyword evidence="2" id="KW-0963">Cytoplasm</keyword>
<keyword evidence="14" id="KW-1185">Reference proteome</keyword>
<evidence type="ECO:0000256" key="9">
    <source>
        <dbReference type="SAM" id="Coils"/>
    </source>
</evidence>
<proteinExistence type="predicted"/>
<comment type="caution">
    <text evidence="13">The sequence shown here is derived from an EMBL/GenBank/DDBJ whole genome shotgun (WGS) entry which is preliminary data.</text>
</comment>
<evidence type="ECO:0000256" key="1">
    <source>
        <dbReference type="ARBA" id="ARBA00004496"/>
    </source>
</evidence>
<keyword evidence="3 8" id="KW-0597">Phosphoprotein</keyword>
<dbReference type="PROSITE" id="PS01124">
    <property type="entry name" value="HTH_ARAC_FAMILY_2"/>
    <property type="match status" value="1"/>
</dbReference>
<dbReference type="InterPro" id="IPR018060">
    <property type="entry name" value="HTH_AraC"/>
</dbReference>
<dbReference type="CDD" id="cd17536">
    <property type="entry name" value="REC_YesN-like"/>
    <property type="match status" value="1"/>
</dbReference>
<dbReference type="InterPro" id="IPR051552">
    <property type="entry name" value="HptR"/>
</dbReference>
<evidence type="ECO:0000256" key="7">
    <source>
        <dbReference type="ARBA" id="ARBA00023163"/>
    </source>
</evidence>
<keyword evidence="5" id="KW-0805">Transcription regulation</keyword>
<dbReference type="Proteomes" id="UP000838821">
    <property type="component" value="Unassembled WGS sequence"/>
</dbReference>
<evidence type="ECO:0000256" key="6">
    <source>
        <dbReference type="ARBA" id="ARBA00023125"/>
    </source>
</evidence>
<feature type="modified residue" description="4-aspartylphosphate" evidence="8">
    <location>
        <position position="70"/>
    </location>
</feature>
<name>A0ABM9CNQ7_9BACL</name>
<dbReference type="InterPro" id="IPR001789">
    <property type="entry name" value="Sig_transdc_resp-reg_receiver"/>
</dbReference>
<dbReference type="EC" id="3.5.1.44" evidence="13"/>
<reference evidence="13" key="1">
    <citation type="submission" date="2022-01" db="EMBL/GenBank/DDBJ databases">
        <authorList>
            <person name="Criscuolo A."/>
        </authorList>
    </citation>
    <scope>NUCLEOTIDE SEQUENCE</scope>
    <source>
        <strain evidence="13">CIP111891</strain>
    </source>
</reference>
<dbReference type="GO" id="GO:0050568">
    <property type="term" value="F:protein-glutamine glutaminase activity"/>
    <property type="evidence" value="ECO:0007669"/>
    <property type="project" value="UniProtKB-EC"/>
</dbReference>
<evidence type="ECO:0000256" key="4">
    <source>
        <dbReference type="ARBA" id="ARBA00023012"/>
    </source>
</evidence>
<dbReference type="Pfam" id="PF12833">
    <property type="entry name" value="HTH_18"/>
    <property type="match status" value="1"/>
</dbReference>
<evidence type="ECO:0000256" key="5">
    <source>
        <dbReference type="ARBA" id="ARBA00023015"/>
    </source>
</evidence>
<dbReference type="InterPro" id="IPR000160">
    <property type="entry name" value="GGDEF_dom"/>
</dbReference>
<gene>
    <name evidence="13" type="primary">cheB_35</name>
    <name evidence="13" type="ORF">PAECIP111891_04591</name>
</gene>
<dbReference type="PANTHER" id="PTHR42713">
    <property type="entry name" value="HISTIDINE KINASE-RELATED"/>
    <property type="match status" value="1"/>
</dbReference>
<evidence type="ECO:0000313" key="14">
    <source>
        <dbReference type="Proteomes" id="UP000838821"/>
    </source>
</evidence>
<dbReference type="InterPro" id="IPR011006">
    <property type="entry name" value="CheY-like_superfamily"/>
</dbReference>
<keyword evidence="6" id="KW-0238">DNA-binding</keyword>
<keyword evidence="7" id="KW-0804">Transcription</keyword>
<dbReference type="SMART" id="SM00342">
    <property type="entry name" value="HTH_ARAC"/>
    <property type="match status" value="1"/>
</dbReference>
<dbReference type="InterPro" id="IPR041522">
    <property type="entry name" value="CdaR_GGDEF"/>
</dbReference>
<protein>
    <submittedName>
        <fullName evidence="13">Protein-glutamate methylesterase/protein-glutamine glutaminase</fullName>
        <ecNumber evidence="13">3.5.1.44</ecNumber>
    </submittedName>
</protein>
<feature type="domain" description="GGDEF" evidence="12">
    <location>
        <begin position="194"/>
        <end position="325"/>
    </location>
</feature>
<evidence type="ECO:0000256" key="8">
    <source>
        <dbReference type="PROSITE-ProRule" id="PRU00169"/>
    </source>
</evidence>
<dbReference type="PROSITE" id="PS50887">
    <property type="entry name" value="GGDEF"/>
    <property type="match status" value="1"/>
</dbReference>
<dbReference type="Gene3D" id="3.40.50.2300">
    <property type="match status" value="1"/>
</dbReference>
<dbReference type="Pfam" id="PF00072">
    <property type="entry name" value="Response_reg"/>
    <property type="match status" value="1"/>
</dbReference>
<keyword evidence="4" id="KW-0902">Two-component regulatory system</keyword>
<evidence type="ECO:0000259" key="11">
    <source>
        <dbReference type="PROSITE" id="PS50110"/>
    </source>
</evidence>
<accession>A0ABM9CNQ7</accession>
<evidence type="ECO:0000256" key="3">
    <source>
        <dbReference type="ARBA" id="ARBA00022553"/>
    </source>
</evidence>
<evidence type="ECO:0000259" key="10">
    <source>
        <dbReference type="PROSITE" id="PS01124"/>
    </source>
</evidence>
<dbReference type="Gene3D" id="1.10.10.60">
    <property type="entry name" value="Homeodomain-like"/>
    <property type="match status" value="2"/>
</dbReference>
<keyword evidence="13" id="KW-0378">Hydrolase</keyword>
<dbReference type="Pfam" id="PF17853">
    <property type="entry name" value="GGDEF_2"/>
    <property type="match status" value="1"/>
</dbReference>
<feature type="coiled-coil region" evidence="9">
    <location>
        <begin position="131"/>
        <end position="158"/>
    </location>
</feature>
<dbReference type="SUPFAM" id="SSF46689">
    <property type="entry name" value="Homeodomain-like"/>
    <property type="match status" value="1"/>
</dbReference>
<dbReference type="InterPro" id="IPR009057">
    <property type="entry name" value="Homeodomain-like_sf"/>
</dbReference>
<dbReference type="SUPFAM" id="SSF52172">
    <property type="entry name" value="CheY-like"/>
    <property type="match status" value="1"/>
</dbReference>
<comment type="subcellular location">
    <subcellularLocation>
        <location evidence="1">Cytoplasm</location>
    </subcellularLocation>
</comment>
<feature type="domain" description="Response regulatory" evidence="11">
    <location>
        <begin position="18"/>
        <end position="135"/>
    </location>
</feature>
<dbReference type="SMART" id="SM00448">
    <property type="entry name" value="REC"/>
    <property type="match status" value="1"/>
</dbReference>
<dbReference type="EMBL" id="CAKMMW010000016">
    <property type="protein sequence ID" value="CAH1217572.1"/>
    <property type="molecule type" value="Genomic_DNA"/>
</dbReference>
<sequence>MVIFFIKFESIVVKCMYKIIIADDEDNVREGIRDSLNWNELGFEVVGDFENGREVLQAIEQIQPDVVLTDINMPLMDGLEVSRYLYEHYPQTKIIILTGYDEFEYAQQALKLKVHDYILKPNTADELCQILSKVKADLDDENRKVEDLSKLKQQLRESLPLVRERFLNQLVTGELRESKLEDKLAYLDIDLPGSHYLVAVIDVDDHGELQRFYPESESELLYFAVCNISGEIITRKKNGLVFQNNNEKTIVILYDENVEILREEAALIFEEINLSVRDYLKFTVSIGVGDICSSLNKIHHSHKRASFALDYRFFLGKNRIIHFGDTEGGMSERTPYDKHWERKLNTTLKSGTQQEIELIIEKIIENLKESYLPMDRCYIHIQQIIVSILDVLDELEIRETLHSTSSNPLTEIYGLKTLDEVEDWLKNYCLQTTGSILETRNNFCKMQALKAEEYIKENYADAKISMDMVCKYLVLSTSYFSLIFKNHTGETFISYLTRIRVEKAKELLKCTDLKTYEIANRIGYVDPHYFNLIFKKATGMTPTVYRRMV</sequence>